<feature type="signal peptide" evidence="1">
    <location>
        <begin position="1"/>
        <end position="22"/>
    </location>
</feature>
<keyword evidence="3" id="KW-1185">Reference proteome</keyword>
<evidence type="ECO:0000313" key="2">
    <source>
        <dbReference type="EMBL" id="KAF0538741.1"/>
    </source>
</evidence>
<proteinExistence type="predicted"/>
<reference evidence="2 3" key="1">
    <citation type="journal article" date="2019" name="Environ. Microbiol.">
        <title>At the nexus of three kingdoms: the genome of the mycorrhizal fungus Gigaspora margarita provides insights into plant, endobacterial and fungal interactions.</title>
        <authorList>
            <person name="Venice F."/>
            <person name="Ghignone S."/>
            <person name="Salvioli di Fossalunga A."/>
            <person name="Amselem J."/>
            <person name="Novero M."/>
            <person name="Xianan X."/>
            <person name="Sedzielewska Toro K."/>
            <person name="Morin E."/>
            <person name="Lipzen A."/>
            <person name="Grigoriev I.V."/>
            <person name="Henrissat B."/>
            <person name="Martin F.M."/>
            <person name="Bonfante P."/>
        </authorList>
    </citation>
    <scope>NUCLEOTIDE SEQUENCE [LARGE SCALE GENOMIC DNA]</scope>
    <source>
        <strain evidence="2 3">BEG34</strain>
    </source>
</reference>
<evidence type="ECO:0000313" key="3">
    <source>
        <dbReference type="Proteomes" id="UP000439903"/>
    </source>
</evidence>
<accession>A0A8H4ERA5</accession>
<dbReference type="AlphaFoldDB" id="A0A8H4ERA5"/>
<dbReference type="EMBL" id="WTPW01000177">
    <property type="protein sequence ID" value="KAF0538741.1"/>
    <property type="molecule type" value="Genomic_DNA"/>
</dbReference>
<protein>
    <submittedName>
        <fullName evidence="2">Uncharacterized protein</fullName>
    </submittedName>
</protein>
<sequence>MKKINKLVLLAITSLCLNSILKSPLLNIQDASAECCGRMPKFYKRAYGDSGFCCGMGKCNLSCCKCKGGCDQDCVRARELGYLEVTETIYVTQTQTETVHYPTLITLTETKTVRETKTETEKTENYYPTLITLTETKTVIETKTETQNHYHIHNHPQFHFHINRENGIIHEATYEIEGGKIFEINDGKKSEIKDKREYKKIEQIIKQQTQIKHNEL</sequence>
<organism evidence="2 3">
    <name type="scientific">Gigaspora margarita</name>
    <dbReference type="NCBI Taxonomy" id="4874"/>
    <lineage>
        <taxon>Eukaryota</taxon>
        <taxon>Fungi</taxon>
        <taxon>Fungi incertae sedis</taxon>
        <taxon>Mucoromycota</taxon>
        <taxon>Glomeromycotina</taxon>
        <taxon>Glomeromycetes</taxon>
        <taxon>Diversisporales</taxon>
        <taxon>Gigasporaceae</taxon>
        <taxon>Gigaspora</taxon>
    </lineage>
</organism>
<feature type="chain" id="PRO_5034712391" evidence="1">
    <location>
        <begin position="23"/>
        <end position="216"/>
    </location>
</feature>
<gene>
    <name evidence="2" type="ORF">F8M41_007509</name>
</gene>
<keyword evidence="1" id="KW-0732">Signal</keyword>
<comment type="caution">
    <text evidence="2">The sequence shown here is derived from an EMBL/GenBank/DDBJ whole genome shotgun (WGS) entry which is preliminary data.</text>
</comment>
<evidence type="ECO:0000256" key="1">
    <source>
        <dbReference type="SAM" id="SignalP"/>
    </source>
</evidence>
<dbReference type="Proteomes" id="UP000439903">
    <property type="component" value="Unassembled WGS sequence"/>
</dbReference>
<name>A0A8H4ERA5_GIGMA</name>